<feature type="compositionally biased region" description="Basic and acidic residues" evidence="2">
    <location>
        <begin position="1"/>
        <end position="16"/>
    </location>
</feature>
<accession>A0A194RSK8</accession>
<feature type="coiled-coil region" evidence="1">
    <location>
        <begin position="671"/>
        <end position="778"/>
    </location>
</feature>
<feature type="coiled-coil region" evidence="1">
    <location>
        <begin position="478"/>
        <end position="505"/>
    </location>
</feature>
<gene>
    <name evidence="3" type="ORF">RR48_06118</name>
</gene>
<feature type="coiled-coil region" evidence="1">
    <location>
        <begin position="830"/>
        <end position="920"/>
    </location>
</feature>
<feature type="coiled-coil region" evidence="1">
    <location>
        <begin position="2383"/>
        <end position="2455"/>
    </location>
</feature>
<feature type="coiled-coil region" evidence="1">
    <location>
        <begin position="2730"/>
        <end position="2764"/>
    </location>
</feature>
<feature type="region of interest" description="Disordered" evidence="2">
    <location>
        <begin position="926"/>
        <end position="956"/>
    </location>
</feature>
<dbReference type="KEGG" id="pmac:106721150"/>
<feature type="coiled-coil region" evidence="1">
    <location>
        <begin position="189"/>
        <end position="223"/>
    </location>
</feature>
<organism evidence="3 4">
    <name type="scientific">Papilio machaon</name>
    <name type="common">Old World swallowtail butterfly</name>
    <dbReference type="NCBI Taxonomy" id="76193"/>
    <lineage>
        <taxon>Eukaryota</taxon>
        <taxon>Metazoa</taxon>
        <taxon>Ecdysozoa</taxon>
        <taxon>Arthropoda</taxon>
        <taxon>Hexapoda</taxon>
        <taxon>Insecta</taxon>
        <taxon>Pterygota</taxon>
        <taxon>Neoptera</taxon>
        <taxon>Endopterygota</taxon>
        <taxon>Lepidoptera</taxon>
        <taxon>Glossata</taxon>
        <taxon>Ditrysia</taxon>
        <taxon>Papilionoidea</taxon>
        <taxon>Papilionidae</taxon>
        <taxon>Papilioninae</taxon>
        <taxon>Papilio</taxon>
    </lineage>
</organism>
<keyword evidence="1" id="KW-0175">Coiled coil</keyword>
<protein>
    <submittedName>
        <fullName evidence="3">Protein lava lamp</fullName>
    </submittedName>
</protein>
<dbReference type="InParanoid" id="A0A194RSK8"/>
<dbReference type="PANTHER" id="PTHR23159:SF31">
    <property type="entry name" value="CENTROSOME-ASSOCIATED PROTEIN CEP250 ISOFORM X1"/>
    <property type="match status" value="1"/>
</dbReference>
<evidence type="ECO:0000256" key="2">
    <source>
        <dbReference type="SAM" id="MobiDB-lite"/>
    </source>
</evidence>
<feature type="region of interest" description="Disordered" evidence="2">
    <location>
        <begin position="1"/>
        <end position="22"/>
    </location>
</feature>
<dbReference type="PANTHER" id="PTHR23159">
    <property type="entry name" value="CENTROSOMAL PROTEIN 2"/>
    <property type="match status" value="1"/>
</dbReference>
<dbReference type="EMBL" id="KQ459700">
    <property type="protein sequence ID" value="KPJ20379.1"/>
    <property type="molecule type" value="Genomic_DNA"/>
</dbReference>
<evidence type="ECO:0000256" key="1">
    <source>
        <dbReference type="SAM" id="Coils"/>
    </source>
</evidence>
<feature type="coiled-coil region" evidence="1">
    <location>
        <begin position="1941"/>
        <end position="2058"/>
    </location>
</feature>
<feature type="region of interest" description="Disordered" evidence="2">
    <location>
        <begin position="336"/>
        <end position="362"/>
    </location>
</feature>
<dbReference type="SUPFAM" id="SSF57997">
    <property type="entry name" value="Tropomyosin"/>
    <property type="match status" value="1"/>
</dbReference>
<feature type="coiled-coil region" evidence="1">
    <location>
        <begin position="2496"/>
        <end position="2672"/>
    </location>
</feature>
<sequence length="2898" mass="334992">MSDNKNVDNRPEKDQVESFDTNLAVTTDVSNVVSSVRNVKHSTSSERQNKVERAQKCLENAALVSKRIKEQRKATAELLGRPFEDDVTDTASEMASTMSERTSYSVATDTSTTLSVQDALNIPGISESLANTLKQKELLMERIKQYKEISKRPMRKSLSVKRELSDTTVVQEVKKSADNSDVAKLINTIKEKENALSVMQVKIKALETTILDLQEKINEKDQIIEAKNKATTLITDSLSKKEKDTLDLLEDTRQQMTKMQSNFIAMETEWKDEKQRLLDQIGEKDEKIKSLEEANTILENSRFEISIAHSKLAEELELKKEEILKLQEKIETMTQKSVDELSSGTLQSGDKEFTEEKGTLEISNMEELTKKLELLEQINCQMRQTNKDLENQLMSLNPDQKATSTSPAKRTPASPHPSRKGGRSAASKSKSPWRGLSTDRGQQETDKSKTKSDTVKQDMVVQSLNKDILDKEYLLTQKDELISKLKLENSEKENIINNLQALIETSKCETNKVDIAICTDPLESIVTSEAHEIQQGEVIENIPEDVQTLKEKLESAQSQIDQLNEEIDVANKNMIKVKSSYKIKLKQLQKTIDSFSKVSDANAEIVKLNEELHQLSQKVAELEEEKGNLQLHLVDYDSSRLTDSDIYKKLVEMETLADSRLKSITLLETQKFELVQELHVLQQKNDEMEDKLADMAQLQNDHVCSEIKSVQMEEQIDELVASKKELELVIENLKLDKEQSTKTIKALEEEKDHLIQKLENYMQENMELTDKFEKLSAEKVSSAESIEMVESLTTQEKLELEEYNRTMAAKQDDNHSEFKMNEPGEGDENITELIKQSAELRDKVELFTQEKQEVLEKMNKVCAENEDLQERIKELKTHCDNLTKNIDVLSEEKNTLQLLNEELNNQIELLKHERFEIMKESVEIAKPASMEESTEGISTETSHDDKLVGDKSNNRSKSVKQLTKDILKLKGTIKEREAEIADCQMKILSLEEQQEKQKELMQNITILDNKVKNLTEENSQLKREIETAQKDVESEQQYKQAHDVLQQEIQKIHQEYSMAINARDTRINELENLLVEYEKQMFNYGNSLQQKDKETAEYINQITKLNDVSQKLKSTIDLLEEEKAKDQNAELVKALNKDIMMYQKKLAECEEKLRGLEDEKVQLLSVKSSLEVKANDLELELKNLQEALTEKQAAIKDLQTQQQKHDGELSSIMLQAKERDEEIHEIKLQLRKESIENEKLRNEVSKKVNETEELKKQCNELKQKVNVVSHDKENYNERQTILETKNKELMDKLKKLAITLKRKTSSYNDLELDYNDKRKELEDKNLQVQDLLSKVEVIPQLEDKIKDMEKEYDNLQNEKLLLEQRCRNFDQLQVENETLHKNHVNAIEEISKLHTSLDTLNKELMCARDDNENLKNQISALNNKLVEYEIEQKNSSNLSTKITSLESDLSQKQALINELSVQLESQKEHLSQIQFGHDAKVQECNLYIESLQTEIDKYKNRICRLEESISTMENRRHSLERKADQLDNQLQEKQKAYTEYTHQEDELVNRLAVLIDHDRVVEKQLHVIEHENRELQHKVQHLNEEILRLKNAYLDLQNNYTLMQTKAAKGEAAESELVICQSKVYELEASLKHITNEYQTILAQKKVDIEELESEFNTQIENAIKEKKILSENHERLSEHVTQLERKLQEYKDTNVNLNLNLQEISAVNQNLLEKSNERKSTAVDYTDQYVSEINKLNAVVNNKNQQIVDLENDIKALQTNKVAKVSELEGRMAELSSNLARSEKEIELMSTELKSIKENNEELQMLLLQKDDQIKQLTDKSKVVFEMTIPKTEGMTISSTIEQVNDQSGVDLATLESQIVPESFVAEVKPPKKITESTLVQSSHSGGARSYQEVQEPVIVAKKSYDCYKKDSDMISEDPFCSQEGWGFEGEETEDASAGYSYLNEQIEKLRKENDRLKGELDNTNVKLSKVLKISKELKAKNELLSNELKISKQLSDKSILDTAIESELSSNIEVLEKQIQDLNTELEREKREKEALRKQNEIFKDANDRLTEIKEKLDTEIELWKFKCNQANDKISSLQWTTEPKESPAPEIPTSRKSKPISEEIVKLEQENEELQSVIDELNDVNKKLTDQRDEFSNEVQRLQEKIQENRICDNCETLQRQILSNEDCITSLRNDITNLNSKVKEFEECYKNVSIKYEELSKLNEENQNQYELKTQDFIAKISTLDKELSAISTLKIEADETINLLKSELEGLKYELLLKKEETSNIKNASEAFAMSEKMSFMEVKCNEMSNNLEYAKEKIAHLENENLELKQRIQDYEKQTEELSSKIKHLNTENDQLLSTVAELRSSVSSAVDQRGYEIAELWKQHLTQRENEFQRIEHELRTELTAAETKYEQLLDNVQSSTQDETNNRIVMEQLNSLQSKLQEKSEHLTSLQNKYADVIHQLDMLRSETEDEKLILENKMLVQQEEYEKTIKELTQVSDSKSLEFESIIKNLESEISAMKNINDNLNQQILELRSTFEVKIQELGKQLQIKETEIHQKSQDYTIALSQRNEEFENVRKHLIEYEKKIEDLTYEKEAELAVLRLKMHENKEQHENIQKQLEDEKNSLSEALNTKIIECTNLNKQVHDLNALLQEHATKSIEMQEALENQELEIVSLKDEISNMQDLMRSSSSKIDKHVSFASDTKQTEESDKIARPYNKDLLDAVPRAELDIALYMLHQRDVRCEELTMELTQLLEERDTLQLRLSDSLRALEDLKSKSKATEGVSMSPGQDSITELPSFTYEKEQRIVDTHRAHTSRSSSISDYDGEKPKLQAKLTELRSVKHSRDVTLRQDSEQRQLGMRLLRRDVANLPPEALEELTQAHHTLSRDSQSTSTVLLNWLRGKSTPKVVHM</sequence>
<name>A0A194RSK8_PAPMA</name>
<feature type="coiled-coil region" evidence="1">
    <location>
        <begin position="249"/>
        <end position="336"/>
    </location>
</feature>
<feature type="coiled-coil region" evidence="1">
    <location>
        <begin position="2290"/>
        <end position="2352"/>
    </location>
</feature>
<feature type="compositionally biased region" description="Basic and acidic residues" evidence="2">
    <location>
        <begin position="349"/>
        <end position="359"/>
    </location>
</feature>
<feature type="coiled-coil region" evidence="1">
    <location>
        <begin position="539"/>
        <end position="632"/>
    </location>
</feature>
<evidence type="ECO:0000313" key="4">
    <source>
        <dbReference type="Proteomes" id="UP000053240"/>
    </source>
</evidence>
<feature type="region of interest" description="Disordered" evidence="2">
    <location>
        <begin position="398"/>
        <end position="454"/>
    </location>
</feature>
<dbReference type="Proteomes" id="UP000053240">
    <property type="component" value="Unassembled WGS sequence"/>
</dbReference>
<feature type="compositionally biased region" description="Polar residues" evidence="2">
    <location>
        <begin position="398"/>
        <end position="408"/>
    </location>
</feature>
<feature type="compositionally biased region" description="Basic and acidic residues" evidence="2">
    <location>
        <begin position="941"/>
        <end position="953"/>
    </location>
</feature>
<evidence type="ECO:0000313" key="3">
    <source>
        <dbReference type="EMBL" id="KPJ20379.1"/>
    </source>
</evidence>
<feature type="compositionally biased region" description="Polar residues" evidence="2">
    <location>
        <begin position="336"/>
        <end position="348"/>
    </location>
</feature>
<feature type="coiled-coil region" evidence="1">
    <location>
        <begin position="2172"/>
        <end position="2220"/>
    </location>
</feature>
<feature type="coiled-coil region" evidence="1">
    <location>
        <begin position="959"/>
        <end position="1372"/>
    </location>
</feature>
<proteinExistence type="predicted"/>
<dbReference type="FunCoup" id="A0A194RSK8">
    <property type="interactions" value="98"/>
</dbReference>
<reference evidence="3 4" key="1">
    <citation type="journal article" date="2015" name="Nat. Commun.">
        <title>Outbred genome sequencing and CRISPR/Cas9 gene editing in butterflies.</title>
        <authorList>
            <person name="Li X."/>
            <person name="Fan D."/>
            <person name="Zhang W."/>
            <person name="Liu G."/>
            <person name="Zhang L."/>
            <person name="Zhao L."/>
            <person name="Fang X."/>
            <person name="Chen L."/>
            <person name="Dong Y."/>
            <person name="Chen Y."/>
            <person name="Ding Y."/>
            <person name="Zhao R."/>
            <person name="Feng M."/>
            <person name="Zhu Y."/>
            <person name="Feng Y."/>
            <person name="Jiang X."/>
            <person name="Zhu D."/>
            <person name="Xiang H."/>
            <person name="Feng X."/>
            <person name="Li S."/>
            <person name="Wang J."/>
            <person name="Zhang G."/>
            <person name="Kronforst M.R."/>
            <person name="Wang W."/>
        </authorList>
    </citation>
    <scope>NUCLEOTIDE SEQUENCE [LARGE SCALE GENOMIC DNA]</scope>
    <source>
        <strain evidence="3">Ya'a_city_454_Pm</strain>
        <tissue evidence="3">Whole body</tissue>
    </source>
</reference>
<dbReference type="Gene3D" id="1.10.287.1490">
    <property type="match status" value="2"/>
</dbReference>
<feature type="region of interest" description="Disordered" evidence="2">
    <location>
        <begin position="2081"/>
        <end position="2100"/>
    </location>
</feature>
<dbReference type="OrthoDB" id="2441647at2759"/>
<feature type="coiled-coil region" evidence="1">
    <location>
        <begin position="1635"/>
        <end position="1821"/>
    </location>
</feature>
<feature type="coiled-coil region" evidence="1">
    <location>
        <begin position="2103"/>
        <end position="2148"/>
    </location>
</feature>
<feature type="coiled-coil region" evidence="1">
    <location>
        <begin position="1397"/>
        <end position="1599"/>
    </location>
</feature>
<keyword evidence="4" id="KW-1185">Reference proteome</keyword>
<feature type="compositionally biased region" description="Basic and acidic residues" evidence="2">
    <location>
        <begin position="441"/>
        <end position="454"/>
    </location>
</feature>
<dbReference type="STRING" id="76193.A0A194RSK8"/>